<dbReference type="AlphaFoldDB" id="A0A644TY73"/>
<gene>
    <name evidence="2" type="ORF">SDC9_17694</name>
</gene>
<name>A0A644TY73_9ZZZZ</name>
<feature type="region of interest" description="Disordered" evidence="1">
    <location>
        <begin position="30"/>
        <end position="49"/>
    </location>
</feature>
<accession>A0A644TY73</accession>
<evidence type="ECO:0000313" key="2">
    <source>
        <dbReference type="EMBL" id="MPL71915.1"/>
    </source>
</evidence>
<comment type="caution">
    <text evidence="2">The sequence shown here is derived from an EMBL/GenBank/DDBJ whole genome shotgun (WGS) entry which is preliminary data.</text>
</comment>
<sequence length="204" mass="22800">MKAGNLILLGALGLLLLGAFRRKQAIPEVVTEPGDQQGTENPGSSNWITYSPYSSQAGHPMAGMVPLFVKRYYTEKHMNSPFTSVNIRENGLPPFVSAFTNMKDRVPVAIFEEAEYQPGRTICRITDFTEQTIPDDQIVKFLQYPDKYAKLYFDNNGIALPLAETPKTTPFNLNIWVLKEHLKNAPLAYLPGEPAILNGNKRSI</sequence>
<organism evidence="2">
    <name type="scientific">bioreactor metagenome</name>
    <dbReference type="NCBI Taxonomy" id="1076179"/>
    <lineage>
        <taxon>unclassified sequences</taxon>
        <taxon>metagenomes</taxon>
        <taxon>ecological metagenomes</taxon>
    </lineage>
</organism>
<dbReference type="EMBL" id="VSSQ01000062">
    <property type="protein sequence ID" value="MPL71915.1"/>
    <property type="molecule type" value="Genomic_DNA"/>
</dbReference>
<reference evidence="2" key="1">
    <citation type="submission" date="2019-08" db="EMBL/GenBank/DDBJ databases">
        <authorList>
            <person name="Kucharzyk K."/>
            <person name="Murdoch R.W."/>
            <person name="Higgins S."/>
            <person name="Loffler F."/>
        </authorList>
    </citation>
    <scope>NUCLEOTIDE SEQUENCE</scope>
</reference>
<protein>
    <submittedName>
        <fullName evidence="2">Uncharacterized protein</fullName>
    </submittedName>
</protein>
<proteinExistence type="predicted"/>
<evidence type="ECO:0000256" key="1">
    <source>
        <dbReference type="SAM" id="MobiDB-lite"/>
    </source>
</evidence>
<feature type="compositionally biased region" description="Polar residues" evidence="1">
    <location>
        <begin position="34"/>
        <end position="49"/>
    </location>
</feature>